<keyword evidence="3" id="KW-1185">Reference proteome</keyword>
<feature type="transmembrane region" description="Helical" evidence="1">
    <location>
        <begin position="165"/>
        <end position="185"/>
    </location>
</feature>
<organism evidence="2 3">
    <name type="scientific">Saprolegnia diclina (strain VS20)</name>
    <dbReference type="NCBI Taxonomy" id="1156394"/>
    <lineage>
        <taxon>Eukaryota</taxon>
        <taxon>Sar</taxon>
        <taxon>Stramenopiles</taxon>
        <taxon>Oomycota</taxon>
        <taxon>Saprolegniomycetes</taxon>
        <taxon>Saprolegniales</taxon>
        <taxon>Saprolegniaceae</taxon>
        <taxon>Saprolegnia</taxon>
    </lineage>
</organism>
<dbReference type="VEuPathDB" id="FungiDB:SDRG_14785"/>
<sequence>MYWRITVPAKTMAEAKAEPWLVALPGLFVWRGVCFRRWHALAATFFTQACCGSIYAYPALLNTLNLHFGQTDGAAMTRIMLVAMACLGVAGALSGPALERRAPRVGMFAGTLCTCLGLLLAHIAVLVTSEALLILGYGVLVGAGVGLLVLSSIATTQKWYPDYRATCMGVGVLGFGAGLTLWNRLYVSLLHLATTTDVVTSSAQLTHVFSTAVAIIGPVLLLSSIVLRSPPPNFVVNGVDMHCVAADTSANATQHLFVQDEFFKVGMTLVNFDAIRASNDAFVGTDGHYYQQVKALSLAQCIFSTDFALLYLAFAATVAPSILFVSQLVHMTAYHFTHNDNVSAMAFARVPVLLSLLGRLVAPLLSDGVVRVFYANPAFARKVVLLVLLGVECAMLPLIAFAITNDDYATFQIAVSVMTFATGGGFAIVPCLLSDLYGVYNMGTMYGLLLTSWCGGVIAVGLVLTETDVADASALAGLLHALCYVLVVAWALLWLVRTNSTDRFFPGYQITACSRVLVQIPFRRNTSDTLRDDVSSGGSIDSIIVPQQASSGKSPTRSSFFLWDEHAVVHVGSGEASSITEEGAEH</sequence>
<dbReference type="PANTHER" id="PTHR11360">
    <property type="entry name" value="MONOCARBOXYLATE TRANSPORTER"/>
    <property type="match status" value="1"/>
</dbReference>
<accession>T0RD40</accession>
<evidence type="ECO:0000313" key="3">
    <source>
        <dbReference type="Proteomes" id="UP000030762"/>
    </source>
</evidence>
<dbReference type="EMBL" id="JH767208">
    <property type="protein sequence ID" value="EQC27462.1"/>
    <property type="molecule type" value="Genomic_DNA"/>
</dbReference>
<keyword evidence="1" id="KW-1133">Transmembrane helix</keyword>
<feature type="transmembrane region" description="Helical" evidence="1">
    <location>
        <begin position="383"/>
        <end position="403"/>
    </location>
</feature>
<dbReference type="OMA" id="FIWMATS"/>
<name>T0RD40_SAPDV</name>
<dbReference type="Proteomes" id="UP000030762">
    <property type="component" value="Unassembled WGS sequence"/>
</dbReference>
<feature type="transmembrane region" description="Helical" evidence="1">
    <location>
        <begin position="308"/>
        <end position="330"/>
    </location>
</feature>
<dbReference type="Pfam" id="PF07690">
    <property type="entry name" value="MFS_1"/>
    <property type="match status" value="1"/>
</dbReference>
<keyword evidence="1" id="KW-0472">Membrane</keyword>
<reference evidence="2 3" key="1">
    <citation type="submission" date="2012-04" db="EMBL/GenBank/DDBJ databases">
        <title>The Genome Sequence of Saprolegnia declina VS20.</title>
        <authorList>
            <consortium name="The Broad Institute Genome Sequencing Platform"/>
            <person name="Russ C."/>
            <person name="Nusbaum C."/>
            <person name="Tyler B."/>
            <person name="van West P."/>
            <person name="Dieguez-Uribeondo J."/>
            <person name="de Bruijn I."/>
            <person name="Tripathy S."/>
            <person name="Jiang R."/>
            <person name="Young S.K."/>
            <person name="Zeng Q."/>
            <person name="Gargeya S."/>
            <person name="Fitzgerald M."/>
            <person name="Haas B."/>
            <person name="Abouelleil A."/>
            <person name="Alvarado L."/>
            <person name="Arachchi H.M."/>
            <person name="Berlin A."/>
            <person name="Chapman S.B."/>
            <person name="Goldberg J."/>
            <person name="Griggs A."/>
            <person name="Gujja S."/>
            <person name="Hansen M."/>
            <person name="Howarth C."/>
            <person name="Imamovic A."/>
            <person name="Larimer J."/>
            <person name="McCowen C."/>
            <person name="Montmayeur A."/>
            <person name="Murphy C."/>
            <person name="Neiman D."/>
            <person name="Pearson M."/>
            <person name="Priest M."/>
            <person name="Roberts A."/>
            <person name="Saif S."/>
            <person name="Shea T."/>
            <person name="Sisk P."/>
            <person name="Sykes S."/>
            <person name="Wortman J."/>
            <person name="Nusbaum C."/>
            <person name="Birren B."/>
        </authorList>
    </citation>
    <scope>NUCLEOTIDE SEQUENCE [LARGE SCALE GENOMIC DNA]</scope>
    <source>
        <strain evidence="2 3">VS20</strain>
    </source>
</reference>
<dbReference type="SUPFAM" id="SSF103473">
    <property type="entry name" value="MFS general substrate transporter"/>
    <property type="match status" value="1"/>
</dbReference>
<feature type="transmembrane region" description="Helical" evidence="1">
    <location>
        <begin position="38"/>
        <end position="57"/>
    </location>
</feature>
<dbReference type="FunCoup" id="T0RD40">
    <property type="interactions" value="2"/>
</dbReference>
<dbReference type="GO" id="GO:0022857">
    <property type="term" value="F:transmembrane transporter activity"/>
    <property type="evidence" value="ECO:0007669"/>
    <property type="project" value="InterPro"/>
</dbReference>
<feature type="transmembrane region" description="Helical" evidence="1">
    <location>
        <begin position="445"/>
        <end position="465"/>
    </location>
</feature>
<dbReference type="OrthoDB" id="65754at2759"/>
<dbReference type="InterPro" id="IPR036259">
    <property type="entry name" value="MFS_trans_sf"/>
</dbReference>
<dbReference type="AlphaFoldDB" id="T0RD40"/>
<dbReference type="RefSeq" id="XP_008619162.1">
    <property type="nucleotide sequence ID" value="XM_008620940.1"/>
</dbReference>
<dbReference type="InterPro" id="IPR050327">
    <property type="entry name" value="Proton-linked_MCT"/>
</dbReference>
<feature type="transmembrane region" description="Helical" evidence="1">
    <location>
        <begin position="131"/>
        <end position="153"/>
    </location>
</feature>
<dbReference type="Gene3D" id="1.20.1250.20">
    <property type="entry name" value="MFS general substrate transporter like domains"/>
    <property type="match status" value="1"/>
</dbReference>
<feature type="transmembrane region" description="Helical" evidence="1">
    <location>
        <begin position="105"/>
        <end position="125"/>
    </location>
</feature>
<evidence type="ECO:0000256" key="1">
    <source>
        <dbReference type="SAM" id="Phobius"/>
    </source>
</evidence>
<proteinExistence type="predicted"/>
<dbReference type="PANTHER" id="PTHR11360:SF317">
    <property type="entry name" value="MAJOR FACILITATOR SUPERFAMILY (MFS) PROFILE DOMAIN-CONTAINING PROTEIN-RELATED"/>
    <property type="match status" value="1"/>
</dbReference>
<feature type="transmembrane region" description="Helical" evidence="1">
    <location>
        <begin position="477"/>
        <end position="496"/>
    </location>
</feature>
<protein>
    <recommendedName>
        <fullName evidence="4">Major facilitator superfamily (MFS) profile domain-containing protein</fullName>
    </recommendedName>
</protein>
<keyword evidence="1" id="KW-0812">Transmembrane</keyword>
<dbReference type="InParanoid" id="T0RD40"/>
<feature type="transmembrane region" description="Helical" evidence="1">
    <location>
        <begin position="342"/>
        <end position="362"/>
    </location>
</feature>
<dbReference type="STRING" id="1156394.T0RD40"/>
<gene>
    <name evidence="2" type="ORF">SDRG_14785</name>
</gene>
<dbReference type="InterPro" id="IPR011701">
    <property type="entry name" value="MFS"/>
</dbReference>
<evidence type="ECO:0008006" key="4">
    <source>
        <dbReference type="Google" id="ProtNLM"/>
    </source>
</evidence>
<feature type="transmembrane region" description="Helical" evidence="1">
    <location>
        <begin position="409"/>
        <end position="433"/>
    </location>
</feature>
<feature type="transmembrane region" description="Helical" evidence="1">
    <location>
        <begin position="77"/>
        <end position="98"/>
    </location>
</feature>
<dbReference type="GeneID" id="19955512"/>
<feature type="transmembrane region" description="Helical" evidence="1">
    <location>
        <begin position="205"/>
        <end position="227"/>
    </location>
</feature>
<evidence type="ECO:0000313" key="2">
    <source>
        <dbReference type="EMBL" id="EQC27462.1"/>
    </source>
</evidence>